<reference evidence="2 3" key="1">
    <citation type="submission" date="2017-12" db="EMBL/GenBank/DDBJ databases">
        <title>Comparative Functional Genomics of Dry Heat Resistant strains isolated from the Viking Spacecraft.</title>
        <authorList>
            <person name="Seuylemezian A."/>
            <person name="Cooper K."/>
            <person name="Vaishampayan P."/>
        </authorList>
    </citation>
    <scope>NUCLEOTIDE SEQUENCE [LARGE SCALE GENOMIC DNA]</scope>
    <source>
        <strain evidence="2 3">V48-19</strain>
    </source>
</reference>
<gene>
    <name evidence="2" type="ORF">CUU63_10320</name>
</gene>
<organism evidence="2 3">
    <name type="scientific">Bacillus halotolerans</name>
    <dbReference type="NCBI Taxonomy" id="260554"/>
    <lineage>
        <taxon>Bacteria</taxon>
        <taxon>Bacillati</taxon>
        <taxon>Bacillota</taxon>
        <taxon>Bacilli</taxon>
        <taxon>Bacillales</taxon>
        <taxon>Bacillaceae</taxon>
        <taxon>Bacillus</taxon>
    </lineage>
</organism>
<sequence>MKKKLIIGALALGLIPTIGSITVSAKPLQNPVKVVNPLADARCKGGGTLICETGNFTAKGTFFFDYYGSEDDKIRVYIANDGSYPFEYRITNPDGKRIADGITVKPGKSTESTFYVKDIEGTYKVRVTNDDGEDIKAFVKARGL</sequence>
<evidence type="ECO:0000256" key="1">
    <source>
        <dbReference type="SAM" id="SignalP"/>
    </source>
</evidence>
<name>A0A9Q6A9L9_9BACI</name>
<comment type="caution">
    <text evidence="2">The sequence shown here is derived from an EMBL/GenBank/DDBJ whole genome shotgun (WGS) entry which is preliminary data.</text>
</comment>
<protein>
    <recommendedName>
        <fullName evidence="4">Homing endonuclease</fullName>
    </recommendedName>
</protein>
<dbReference type="AlphaFoldDB" id="A0A9Q6A9L9"/>
<feature type="chain" id="PRO_5040403405" description="Homing endonuclease" evidence="1">
    <location>
        <begin position="26"/>
        <end position="144"/>
    </location>
</feature>
<dbReference type="EMBL" id="PGUV01000007">
    <property type="protein sequence ID" value="PLS07673.1"/>
    <property type="molecule type" value="Genomic_DNA"/>
</dbReference>
<dbReference type="RefSeq" id="WP_101860515.1">
    <property type="nucleotide sequence ID" value="NZ_PGUV01000007.1"/>
</dbReference>
<evidence type="ECO:0000313" key="3">
    <source>
        <dbReference type="Proteomes" id="UP000234803"/>
    </source>
</evidence>
<accession>A0A9Q6A9L9</accession>
<feature type="signal peptide" evidence="1">
    <location>
        <begin position="1"/>
        <end position="25"/>
    </location>
</feature>
<proteinExistence type="predicted"/>
<keyword evidence="1" id="KW-0732">Signal</keyword>
<evidence type="ECO:0000313" key="2">
    <source>
        <dbReference type="EMBL" id="PLS07673.1"/>
    </source>
</evidence>
<evidence type="ECO:0008006" key="4">
    <source>
        <dbReference type="Google" id="ProtNLM"/>
    </source>
</evidence>
<dbReference type="Proteomes" id="UP000234803">
    <property type="component" value="Unassembled WGS sequence"/>
</dbReference>